<dbReference type="InterPro" id="IPR012131">
    <property type="entry name" value="Hstdl_DH"/>
</dbReference>
<evidence type="ECO:0000313" key="3">
    <source>
        <dbReference type="EMBL" id="CAK0886114.1"/>
    </source>
</evidence>
<dbReference type="PANTHER" id="PTHR21256:SF2">
    <property type="entry name" value="HISTIDINE BIOSYNTHESIS TRIFUNCTIONAL PROTEIN"/>
    <property type="match status" value="1"/>
</dbReference>
<dbReference type="PRINTS" id="PR00083">
    <property type="entry name" value="HOLDHDRGNASE"/>
</dbReference>
<dbReference type="PANTHER" id="PTHR21256">
    <property type="entry name" value="HISTIDINOL DEHYDROGENASE HDH"/>
    <property type="match status" value="1"/>
</dbReference>
<proteinExistence type="inferred from homology"/>
<evidence type="ECO:0000313" key="4">
    <source>
        <dbReference type="Proteomes" id="UP001189429"/>
    </source>
</evidence>
<organism evidence="3 4">
    <name type="scientific">Prorocentrum cordatum</name>
    <dbReference type="NCBI Taxonomy" id="2364126"/>
    <lineage>
        <taxon>Eukaryota</taxon>
        <taxon>Sar</taxon>
        <taxon>Alveolata</taxon>
        <taxon>Dinophyceae</taxon>
        <taxon>Prorocentrales</taxon>
        <taxon>Prorocentraceae</taxon>
        <taxon>Prorocentrum</taxon>
    </lineage>
</organism>
<dbReference type="SUPFAM" id="SSF53720">
    <property type="entry name" value="ALDH-like"/>
    <property type="match status" value="1"/>
</dbReference>
<name>A0ABN9WI13_9DINO</name>
<evidence type="ECO:0008006" key="5">
    <source>
        <dbReference type="Google" id="ProtNLM"/>
    </source>
</evidence>
<accession>A0ABN9WI13</accession>
<dbReference type="InterPro" id="IPR016161">
    <property type="entry name" value="Ald_DH/histidinol_DH"/>
</dbReference>
<keyword evidence="1" id="KW-0560">Oxidoreductase</keyword>
<comment type="caution">
    <text evidence="3">The sequence shown here is derived from an EMBL/GenBank/DDBJ whole genome shotgun (WGS) entry which is preliminary data.</text>
</comment>
<keyword evidence="4" id="KW-1185">Reference proteome</keyword>
<comment type="similarity">
    <text evidence="2">Belongs to the histidinol dehydrogenase family.</text>
</comment>
<dbReference type="Proteomes" id="UP001189429">
    <property type="component" value="Unassembled WGS sequence"/>
</dbReference>
<protein>
    <recommendedName>
        <fullName evidence="5">Histidinol dehydrogenase</fullName>
    </recommendedName>
</protein>
<sequence length="152" mass="15395">MTCCTARAAGVPEVVAASPCPTEVTKGAAFVAGADCLLVVGGAHAIAAMAHGVGVKPCDIIVGPGNKWVTAAKSIVNGICGIDMLAGPSEVLVLADKSADAEVIAADLLAQAMLRASCERWGWPLLHCCGRSSPCCPPATWPSPRCRRASPC</sequence>
<dbReference type="EMBL" id="CAUYUJ010018759">
    <property type="protein sequence ID" value="CAK0886114.1"/>
    <property type="molecule type" value="Genomic_DNA"/>
</dbReference>
<dbReference type="Pfam" id="PF00815">
    <property type="entry name" value="Histidinol_dh"/>
    <property type="match status" value="1"/>
</dbReference>
<reference evidence="3" key="1">
    <citation type="submission" date="2023-10" db="EMBL/GenBank/DDBJ databases">
        <authorList>
            <person name="Chen Y."/>
            <person name="Shah S."/>
            <person name="Dougan E. K."/>
            <person name="Thang M."/>
            <person name="Chan C."/>
        </authorList>
    </citation>
    <scope>NUCLEOTIDE SEQUENCE [LARGE SCALE GENOMIC DNA]</scope>
</reference>
<gene>
    <name evidence="3" type="ORF">PCOR1329_LOCUS67535</name>
</gene>
<dbReference type="Gene3D" id="3.40.50.1980">
    <property type="entry name" value="Nitrogenase molybdenum iron protein domain"/>
    <property type="match status" value="1"/>
</dbReference>
<evidence type="ECO:0000256" key="1">
    <source>
        <dbReference type="ARBA" id="ARBA00023002"/>
    </source>
</evidence>
<evidence type="ECO:0000256" key="2">
    <source>
        <dbReference type="RuleBase" id="RU004175"/>
    </source>
</evidence>